<keyword evidence="10" id="KW-1133">Transmembrane helix</keyword>
<evidence type="ECO:0000256" key="3">
    <source>
        <dbReference type="ARBA" id="ARBA00022553"/>
    </source>
</evidence>
<dbReference type="Gene3D" id="1.10.287.130">
    <property type="match status" value="1"/>
</dbReference>
<evidence type="ECO:0000256" key="2">
    <source>
        <dbReference type="ARBA" id="ARBA00012438"/>
    </source>
</evidence>
<dbReference type="InterPro" id="IPR003661">
    <property type="entry name" value="HisK_dim/P_dom"/>
</dbReference>
<dbReference type="EMBL" id="CP035108">
    <property type="protein sequence ID" value="QAR32400.1"/>
    <property type="molecule type" value="Genomic_DNA"/>
</dbReference>
<evidence type="ECO:0000259" key="12">
    <source>
        <dbReference type="PROSITE" id="PS50109"/>
    </source>
</evidence>
<dbReference type="InterPro" id="IPR036097">
    <property type="entry name" value="HisK_dim/P_sf"/>
</dbReference>
<dbReference type="SUPFAM" id="SSF55874">
    <property type="entry name" value="ATPase domain of HSP90 chaperone/DNA topoisomerase II/histidine kinase"/>
    <property type="match status" value="1"/>
</dbReference>
<dbReference type="SMART" id="SM00091">
    <property type="entry name" value="PAS"/>
    <property type="match status" value="1"/>
</dbReference>
<keyword evidence="6" id="KW-0418">Kinase</keyword>
<dbReference type="CDD" id="cd00130">
    <property type="entry name" value="PAS"/>
    <property type="match status" value="1"/>
</dbReference>
<evidence type="ECO:0000256" key="9">
    <source>
        <dbReference type="SAM" id="Coils"/>
    </source>
</evidence>
<evidence type="ECO:0000256" key="7">
    <source>
        <dbReference type="ARBA" id="ARBA00022840"/>
    </source>
</evidence>
<dbReference type="Pfam" id="PF02518">
    <property type="entry name" value="HATPase_c"/>
    <property type="match status" value="1"/>
</dbReference>
<comment type="catalytic activity">
    <reaction evidence="1">
        <text>ATP + protein L-histidine = ADP + protein N-phospho-L-histidine.</text>
        <dbReference type="EC" id="2.7.13.3"/>
    </reaction>
</comment>
<evidence type="ECO:0000313" key="15">
    <source>
        <dbReference type="Proteomes" id="UP000287502"/>
    </source>
</evidence>
<dbReference type="KEGG" id="gtl:EP073_02985"/>
<dbReference type="SUPFAM" id="SSF53850">
    <property type="entry name" value="Periplasmic binding protein-like II"/>
    <property type="match status" value="1"/>
</dbReference>
<sequence length="719" mass="82021">MQRILLLFLILFSASASFGAPEDVMTVNYCVYDNPPMIKISNKNSVGGIGADIINYVAEKENLRINYIISTWDGCLGMLETGGADIIFPIAFSRERAALYHFNDETVLTNWGQIYSGEKQKITSIPDLVGKKIAVIESDIYFKSDQGLKGLVKAFNIDVTFVYAESYREIIEAVDSGRADAGLINRLFGQLNENSYNVRRTPILIHPIEIRFAMPKGKQKSLVLSVMTDTHIAEMKSDKNSVYHKSLDKWMGVKEKNDFSSTLRLITVGLGVPLVFLFLISLFLEKKIKRKTGELSEINGLLMKEIEERKQAEEKLKNSEEKYSSLFQTSADPIIIMDSEGVIQDANNAVERQIGYTCDELKNRKITSLFPEFELDENMPNLIQENRQHFEKELYRKNGDKFDSEIATNSFTAGDNRFVQIIIRDITVRKKTQQILAQKKKDLEKRVQEEVEHNRIQEQMLMQQSKLAAMGQMINAIAHQWRQPLTTIGLYVQDVEDAFEYGELNMDYISQFRDHCMEQIAYMSKTIDDFRNFFKPDKEKEIFDICEIMREVLSLINPQLINNNIELKIFYGEHQVILKPGMIELPSQIKCVTSYGYPNEFKQVLLNLISNARDAIIESRSSGSQESGLVKLIVEPEGDIVKMTLEDNGCGIPDDIRDRVFEPYFSTKEEGQGVGIGLYMSKIIIENNMEGRIYANECATGASFTIELKQWNIGKVPSN</sequence>
<keyword evidence="10" id="KW-0472">Membrane</keyword>
<protein>
    <recommendedName>
        <fullName evidence="2">histidine kinase</fullName>
        <ecNumber evidence="2">2.7.13.3</ecNumber>
    </recommendedName>
</protein>
<dbReference type="AlphaFoldDB" id="A0A3R6AWZ2"/>
<dbReference type="PROSITE" id="PS50109">
    <property type="entry name" value="HIS_KIN"/>
    <property type="match status" value="1"/>
</dbReference>
<keyword evidence="7" id="KW-0067">ATP-binding</keyword>
<evidence type="ECO:0000259" key="13">
    <source>
        <dbReference type="PROSITE" id="PS50112"/>
    </source>
</evidence>
<dbReference type="CDD" id="cd00082">
    <property type="entry name" value="HisKA"/>
    <property type="match status" value="1"/>
</dbReference>
<dbReference type="InterPro" id="IPR005467">
    <property type="entry name" value="His_kinase_dom"/>
</dbReference>
<dbReference type="InterPro" id="IPR001638">
    <property type="entry name" value="Solute-binding_3/MltF_N"/>
</dbReference>
<dbReference type="InterPro" id="IPR000014">
    <property type="entry name" value="PAS"/>
</dbReference>
<dbReference type="PANTHER" id="PTHR43065:SF10">
    <property type="entry name" value="PEROXIDE STRESS-ACTIVATED HISTIDINE KINASE MAK3"/>
    <property type="match status" value="1"/>
</dbReference>
<keyword evidence="15" id="KW-1185">Reference proteome</keyword>
<dbReference type="GO" id="GO:0005524">
    <property type="term" value="F:ATP binding"/>
    <property type="evidence" value="ECO:0007669"/>
    <property type="project" value="UniProtKB-KW"/>
</dbReference>
<keyword evidence="9" id="KW-0175">Coiled coil</keyword>
<keyword evidence="3" id="KW-0597">Phosphoprotein</keyword>
<organism evidence="14 15">
    <name type="scientific">Geovibrio thiophilus</name>
    <dbReference type="NCBI Taxonomy" id="139438"/>
    <lineage>
        <taxon>Bacteria</taxon>
        <taxon>Pseudomonadati</taxon>
        <taxon>Deferribacterota</taxon>
        <taxon>Deferribacteres</taxon>
        <taxon>Deferribacterales</taxon>
        <taxon>Geovibrionaceae</taxon>
        <taxon>Geovibrio</taxon>
    </lineage>
</organism>
<dbReference type="Proteomes" id="UP000287502">
    <property type="component" value="Chromosome"/>
</dbReference>
<dbReference type="SUPFAM" id="SSF47384">
    <property type="entry name" value="Homodimeric domain of signal transducing histidine kinase"/>
    <property type="match status" value="1"/>
</dbReference>
<dbReference type="Gene3D" id="3.30.450.20">
    <property type="entry name" value="PAS domain"/>
    <property type="match status" value="1"/>
</dbReference>
<dbReference type="NCBIfam" id="TIGR00229">
    <property type="entry name" value="sensory_box"/>
    <property type="match status" value="1"/>
</dbReference>
<dbReference type="SMART" id="SM00062">
    <property type="entry name" value="PBPb"/>
    <property type="match status" value="1"/>
</dbReference>
<dbReference type="InterPro" id="IPR003594">
    <property type="entry name" value="HATPase_dom"/>
</dbReference>
<dbReference type="OrthoDB" id="45683at2"/>
<dbReference type="Gene3D" id="3.30.565.10">
    <property type="entry name" value="Histidine kinase-like ATPase, C-terminal domain"/>
    <property type="match status" value="1"/>
</dbReference>
<feature type="chain" id="PRO_5018609109" description="histidine kinase" evidence="11">
    <location>
        <begin position="20"/>
        <end position="719"/>
    </location>
</feature>
<dbReference type="PANTHER" id="PTHR43065">
    <property type="entry name" value="SENSOR HISTIDINE KINASE"/>
    <property type="match status" value="1"/>
</dbReference>
<dbReference type="PRINTS" id="PR00344">
    <property type="entry name" value="BCTRLSENSOR"/>
</dbReference>
<evidence type="ECO:0000256" key="1">
    <source>
        <dbReference type="ARBA" id="ARBA00000085"/>
    </source>
</evidence>
<feature type="coiled-coil region" evidence="9">
    <location>
        <begin position="295"/>
        <end position="329"/>
    </location>
</feature>
<proteinExistence type="predicted"/>
<dbReference type="SMART" id="SM00387">
    <property type="entry name" value="HATPase_c"/>
    <property type="match status" value="1"/>
</dbReference>
<evidence type="ECO:0000313" key="14">
    <source>
        <dbReference type="EMBL" id="QAR32400.1"/>
    </source>
</evidence>
<keyword evidence="10" id="KW-0812">Transmembrane</keyword>
<dbReference type="SUPFAM" id="SSF55785">
    <property type="entry name" value="PYP-like sensor domain (PAS domain)"/>
    <property type="match status" value="1"/>
</dbReference>
<keyword evidence="8" id="KW-0902">Two-component regulatory system</keyword>
<evidence type="ECO:0000256" key="11">
    <source>
        <dbReference type="SAM" id="SignalP"/>
    </source>
</evidence>
<feature type="domain" description="PAS" evidence="13">
    <location>
        <begin position="319"/>
        <end position="393"/>
    </location>
</feature>
<evidence type="ECO:0000256" key="5">
    <source>
        <dbReference type="ARBA" id="ARBA00022741"/>
    </source>
</evidence>
<keyword evidence="4" id="KW-0808">Transferase</keyword>
<dbReference type="PROSITE" id="PS50112">
    <property type="entry name" value="PAS"/>
    <property type="match status" value="1"/>
</dbReference>
<dbReference type="CDD" id="cd00075">
    <property type="entry name" value="HATPase"/>
    <property type="match status" value="1"/>
</dbReference>
<feature type="signal peptide" evidence="11">
    <location>
        <begin position="1"/>
        <end position="19"/>
    </location>
</feature>
<keyword evidence="11" id="KW-0732">Signal</keyword>
<dbReference type="EC" id="2.7.13.3" evidence="2"/>
<name>A0A3R6AWZ2_9BACT</name>
<dbReference type="InterPro" id="IPR036890">
    <property type="entry name" value="HATPase_C_sf"/>
</dbReference>
<feature type="domain" description="Histidine kinase" evidence="12">
    <location>
        <begin position="476"/>
        <end position="712"/>
    </location>
</feature>
<reference evidence="14 15" key="1">
    <citation type="submission" date="2019-01" db="EMBL/GenBank/DDBJ databases">
        <title>Geovibrio thiophilus DSM 11263, complete genome.</title>
        <authorList>
            <person name="Spring S."/>
            <person name="Bunk B."/>
            <person name="Sproer C."/>
        </authorList>
    </citation>
    <scope>NUCLEOTIDE SEQUENCE [LARGE SCALE GENOMIC DNA]</scope>
    <source>
        <strain evidence="14 15">DSM 11263</strain>
    </source>
</reference>
<dbReference type="GO" id="GO:0000155">
    <property type="term" value="F:phosphorelay sensor kinase activity"/>
    <property type="evidence" value="ECO:0007669"/>
    <property type="project" value="InterPro"/>
</dbReference>
<dbReference type="Gene3D" id="3.40.190.10">
    <property type="entry name" value="Periplasmic binding protein-like II"/>
    <property type="match status" value="2"/>
</dbReference>
<dbReference type="SMART" id="SM00388">
    <property type="entry name" value="HisKA"/>
    <property type="match status" value="1"/>
</dbReference>
<evidence type="ECO:0000256" key="6">
    <source>
        <dbReference type="ARBA" id="ARBA00022777"/>
    </source>
</evidence>
<evidence type="ECO:0000256" key="4">
    <source>
        <dbReference type="ARBA" id="ARBA00022679"/>
    </source>
</evidence>
<dbReference type="Pfam" id="PF00497">
    <property type="entry name" value="SBP_bac_3"/>
    <property type="match status" value="1"/>
</dbReference>
<feature type="transmembrane region" description="Helical" evidence="10">
    <location>
        <begin position="263"/>
        <end position="284"/>
    </location>
</feature>
<evidence type="ECO:0000256" key="8">
    <source>
        <dbReference type="ARBA" id="ARBA00023012"/>
    </source>
</evidence>
<evidence type="ECO:0000256" key="10">
    <source>
        <dbReference type="SAM" id="Phobius"/>
    </source>
</evidence>
<dbReference type="InterPro" id="IPR035965">
    <property type="entry name" value="PAS-like_dom_sf"/>
</dbReference>
<dbReference type="InterPro" id="IPR004358">
    <property type="entry name" value="Sig_transdc_His_kin-like_C"/>
</dbReference>
<dbReference type="Pfam" id="PF13426">
    <property type="entry name" value="PAS_9"/>
    <property type="match status" value="1"/>
</dbReference>
<gene>
    <name evidence="14" type="ORF">EP073_02985</name>
</gene>
<keyword evidence="5" id="KW-0547">Nucleotide-binding</keyword>
<accession>A0A3R6AWZ2</accession>